<protein>
    <submittedName>
        <fullName evidence="1">Uncharacterized protein</fullName>
    </submittedName>
</protein>
<organism evidence="1 2">
    <name type="scientific">Rotaria sordida</name>
    <dbReference type="NCBI Taxonomy" id="392033"/>
    <lineage>
        <taxon>Eukaryota</taxon>
        <taxon>Metazoa</taxon>
        <taxon>Spiralia</taxon>
        <taxon>Gnathifera</taxon>
        <taxon>Rotifera</taxon>
        <taxon>Eurotatoria</taxon>
        <taxon>Bdelloidea</taxon>
        <taxon>Philodinida</taxon>
        <taxon>Philodinidae</taxon>
        <taxon>Rotaria</taxon>
    </lineage>
</organism>
<dbReference type="Proteomes" id="UP000663836">
    <property type="component" value="Unassembled WGS sequence"/>
</dbReference>
<dbReference type="EMBL" id="CAJOBD010029487">
    <property type="protein sequence ID" value="CAF4279189.1"/>
    <property type="molecule type" value="Genomic_DNA"/>
</dbReference>
<evidence type="ECO:0000313" key="1">
    <source>
        <dbReference type="EMBL" id="CAF4279189.1"/>
    </source>
</evidence>
<proteinExistence type="predicted"/>
<comment type="caution">
    <text evidence="1">The sequence shown here is derived from an EMBL/GenBank/DDBJ whole genome shotgun (WGS) entry which is preliminary data.</text>
</comment>
<reference evidence="1" key="1">
    <citation type="submission" date="2021-02" db="EMBL/GenBank/DDBJ databases">
        <authorList>
            <person name="Nowell W R."/>
        </authorList>
    </citation>
    <scope>NUCLEOTIDE SEQUENCE</scope>
</reference>
<accession>A0A820GIF9</accession>
<dbReference type="AlphaFoldDB" id="A0A820GIF9"/>
<gene>
    <name evidence="1" type="ORF">JBS370_LOCUS39694</name>
</gene>
<evidence type="ECO:0000313" key="2">
    <source>
        <dbReference type="Proteomes" id="UP000663836"/>
    </source>
</evidence>
<feature type="non-terminal residue" evidence="1">
    <location>
        <position position="47"/>
    </location>
</feature>
<sequence length="47" mass="5539">MKLKKEKFQLGKLATKFVIDTREKCANVCNDLKLPQTTWESYVQHLI</sequence>
<feature type="non-terminal residue" evidence="1">
    <location>
        <position position="1"/>
    </location>
</feature>
<name>A0A820GIF9_9BILA</name>